<sequence length="127" mass="13416">MMVSTPRPSTGPPTFLCEKLFGAWATRDQGPGEFILSRNARGGSEGNNSGRRYWPGTTAPVTGIVGHVGRPADSSSSGLVGTCVGPSRSNEADRMDMLRGVYRGVYCGFDLRATPENSAGPPGSFKY</sequence>
<accession>D7FWJ8</accession>
<feature type="compositionally biased region" description="Low complexity" evidence="1">
    <location>
        <begin position="37"/>
        <end position="52"/>
    </location>
</feature>
<organism evidence="2 3">
    <name type="scientific">Ectocarpus siliculosus</name>
    <name type="common">Brown alga</name>
    <name type="synonym">Conferva siliculosa</name>
    <dbReference type="NCBI Taxonomy" id="2880"/>
    <lineage>
        <taxon>Eukaryota</taxon>
        <taxon>Sar</taxon>
        <taxon>Stramenopiles</taxon>
        <taxon>Ochrophyta</taxon>
        <taxon>PX clade</taxon>
        <taxon>Phaeophyceae</taxon>
        <taxon>Ectocarpales</taxon>
        <taxon>Ectocarpaceae</taxon>
        <taxon>Ectocarpus</taxon>
    </lineage>
</organism>
<gene>
    <name evidence="2" type="ORF">Esi_0307_0005</name>
</gene>
<dbReference type="InParanoid" id="D7FWJ8"/>
<dbReference type="EMBL" id="FN649760">
    <property type="protein sequence ID" value="CBJ32086.1"/>
    <property type="molecule type" value="Genomic_DNA"/>
</dbReference>
<proteinExistence type="predicted"/>
<name>D7FWJ8_ECTSI</name>
<reference evidence="2 3" key="1">
    <citation type="journal article" date="2010" name="Nature">
        <title>The Ectocarpus genome and the independent evolution of multicellularity in brown algae.</title>
        <authorList>
            <person name="Cock J.M."/>
            <person name="Sterck L."/>
            <person name="Rouze P."/>
            <person name="Scornet D."/>
            <person name="Allen A.E."/>
            <person name="Amoutzias G."/>
            <person name="Anthouard V."/>
            <person name="Artiguenave F."/>
            <person name="Aury J.M."/>
            <person name="Badger J.H."/>
            <person name="Beszteri B."/>
            <person name="Billiau K."/>
            <person name="Bonnet E."/>
            <person name="Bothwell J.H."/>
            <person name="Bowler C."/>
            <person name="Boyen C."/>
            <person name="Brownlee C."/>
            <person name="Carrano C.J."/>
            <person name="Charrier B."/>
            <person name="Cho G.Y."/>
            <person name="Coelho S.M."/>
            <person name="Collen J."/>
            <person name="Corre E."/>
            <person name="Da Silva C."/>
            <person name="Delage L."/>
            <person name="Delaroque N."/>
            <person name="Dittami S.M."/>
            <person name="Doulbeau S."/>
            <person name="Elias M."/>
            <person name="Farnham G."/>
            <person name="Gachon C.M."/>
            <person name="Gschloessl B."/>
            <person name="Heesch S."/>
            <person name="Jabbari K."/>
            <person name="Jubin C."/>
            <person name="Kawai H."/>
            <person name="Kimura K."/>
            <person name="Kloareg B."/>
            <person name="Kupper F.C."/>
            <person name="Lang D."/>
            <person name="Le Bail A."/>
            <person name="Leblanc C."/>
            <person name="Lerouge P."/>
            <person name="Lohr M."/>
            <person name="Lopez P.J."/>
            <person name="Martens C."/>
            <person name="Maumus F."/>
            <person name="Michel G."/>
            <person name="Miranda-Saavedra D."/>
            <person name="Morales J."/>
            <person name="Moreau H."/>
            <person name="Motomura T."/>
            <person name="Nagasato C."/>
            <person name="Napoli C.A."/>
            <person name="Nelson D.R."/>
            <person name="Nyvall-Collen P."/>
            <person name="Peters A.F."/>
            <person name="Pommier C."/>
            <person name="Potin P."/>
            <person name="Poulain J."/>
            <person name="Quesneville H."/>
            <person name="Read B."/>
            <person name="Rensing S.A."/>
            <person name="Ritter A."/>
            <person name="Rousvoal S."/>
            <person name="Samanta M."/>
            <person name="Samson G."/>
            <person name="Schroeder D.C."/>
            <person name="Segurens B."/>
            <person name="Strittmatter M."/>
            <person name="Tonon T."/>
            <person name="Tregear J.W."/>
            <person name="Valentin K."/>
            <person name="von Dassow P."/>
            <person name="Yamagishi T."/>
            <person name="Van de Peer Y."/>
            <person name="Wincker P."/>
        </authorList>
    </citation>
    <scope>NUCLEOTIDE SEQUENCE [LARGE SCALE GENOMIC DNA]</scope>
    <source>
        <strain evidence="3">Ec32 / CCAP1310/4</strain>
    </source>
</reference>
<evidence type="ECO:0000313" key="3">
    <source>
        <dbReference type="Proteomes" id="UP000002630"/>
    </source>
</evidence>
<evidence type="ECO:0000256" key="1">
    <source>
        <dbReference type="SAM" id="MobiDB-lite"/>
    </source>
</evidence>
<dbReference type="AlphaFoldDB" id="D7FWJ8"/>
<dbReference type="Proteomes" id="UP000002630">
    <property type="component" value="Unassembled WGS sequence"/>
</dbReference>
<protein>
    <submittedName>
        <fullName evidence="2">Uncharacterized protein</fullName>
    </submittedName>
</protein>
<keyword evidence="3" id="KW-1185">Reference proteome</keyword>
<feature type="region of interest" description="Disordered" evidence="1">
    <location>
        <begin position="37"/>
        <end position="90"/>
    </location>
</feature>
<evidence type="ECO:0000313" key="2">
    <source>
        <dbReference type="EMBL" id="CBJ32086.1"/>
    </source>
</evidence>